<dbReference type="InterPro" id="IPR008752">
    <property type="entry name" value="Peptidase_M11"/>
</dbReference>
<evidence type="ECO:0000313" key="6">
    <source>
        <dbReference type="Proteomes" id="UP000590749"/>
    </source>
</evidence>
<dbReference type="InterPro" id="IPR050964">
    <property type="entry name" value="Striated_Muscle_Regulatory"/>
</dbReference>
<keyword evidence="2" id="KW-0326">Glycosidase</keyword>
<feature type="domain" description="Fibronectin type-III" evidence="4">
    <location>
        <begin position="793"/>
        <end position="883"/>
    </location>
</feature>
<dbReference type="CDD" id="cd00063">
    <property type="entry name" value="FN3"/>
    <property type="match status" value="2"/>
</dbReference>
<keyword evidence="1" id="KW-0677">Repeat</keyword>
<keyword evidence="3" id="KW-0119">Carbohydrate metabolism</keyword>
<proteinExistence type="predicted"/>
<evidence type="ECO:0000259" key="4">
    <source>
        <dbReference type="PROSITE" id="PS50853"/>
    </source>
</evidence>
<dbReference type="PANTHER" id="PTHR13817">
    <property type="entry name" value="TITIN"/>
    <property type="match status" value="1"/>
</dbReference>
<evidence type="ECO:0000256" key="2">
    <source>
        <dbReference type="ARBA" id="ARBA00023295"/>
    </source>
</evidence>
<comment type="caution">
    <text evidence="5">The sequence shown here is derived from an EMBL/GenBank/DDBJ whole genome shotgun (WGS) entry which is preliminary data.</text>
</comment>
<dbReference type="Pfam" id="PF05548">
    <property type="entry name" value="Peptidase_M11"/>
    <property type="match status" value="1"/>
</dbReference>
<evidence type="ECO:0000256" key="1">
    <source>
        <dbReference type="ARBA" id="ARBA00022737"/>
    </source>
</evidence>
<dbReference type="InterPro" id="IPR036116">
    <property type="entry name" value="FN3_sf"/>
</dbReference>
<dbReference type="InterPro" id="IPR003961">
    <property type="entry name" value="FN3_dom"/>
</dbReference>
<dbReference type="SUPFAM" id="SSF49265">
    <property type="entry name" value="Fibronectin type III"/>
    <property type="match status" value="2"/>
</dbReference>
<dbReference type="SMART" id="SM00060">
    <property type="entry name" value="FN3"/>
    <property type="match status" value="4"/>
</dbReference>
<dbReference type="Gene3D" id="2.60.40.10">
    <property type="entry name" value="Immunoglobulins"/>
    <property type="match status" value="6"/>
</dbReference>
<dbReference type="EMBL" id="JACHXF010000032">
    <property type="protein sequence ID" value="MBB3101060.1"/>
    <property type="molecule type" value="Genomic_DNA"/>
</dbReference>
<reference evidence="5 6" key="1">
    <citation type="submission" date="2020-08" db="EMBL/GenBank/DDBJ databases">
        <title>Genomic Encyclopedia of Type Strains, Phase III (KMG-III): the genomes of soil and plant-associated and newly described type strains.</title>
        <authorList>
            <person name="Whitman W."/>
        </authorList>
    </citation>
    <scope>NUCLEOTIDE SEQUENCE [LARGE SCALE GENOMIC DNA]</scope>
    <source>
        <strain evidence="5 6">CECT 3287</strain>
    </source>
</reference>
<dbReference type="PROSITE" id="PS50853">
    <property type="entry name" value="FN3"/>
    <property type="match status" value="2"/>
</dbReference>
<feature type="domain" description="Fibronectin type-III" evidence="4">
    <location>
        <begin position="424"/>
        <end position="518"/>
    </location>
</feature>
<protein>
    <recommendedName>
        <fullName evidence="4">Fibronectin type-III domain-containing protein</fullName>
    </recommendedName>
</protein>
<keyword evidence="6" id="KW-1185">Reference proteome</keyword>
<dbReference type="Proteomes" id="UP000590749">
    <property type="component" value="Unassembled WGS sequence"/>
</dbReference>
<accession>A0A7W5ARN0</accession>
<dbReference type="Pfam" id="PF17957">
    <property type="entry name" value="Big_7"/>
    <property type="match status" value="1"/>
</dbReference>
<name>A0A7W5ARN0_9ACTN</name>
<gene>
    <name evidence="5" type="ORF">FHR83_008788</name>
</gene>
<dbReference type="GO" id="GO:0000272">
    <property type="term" value="P:polysaccharide catabolic process"/>
    <property type="evidence" value="ECO:0007669"/>
    <property type="project" value="UniProtKB-KW"/>
</dbReference>
<evidence type="ECO:0000256" key="3">
    <source>
        <dbReference type="ARBA" id="ARBA00023326"/>
    </source>
</evidence>
<dbReference type="InterPro" id="IPR013783">
    <property type="entry name" value="Ig-like_fold"/>
</dbReference>
<dbReference type="Gene3D" id="2.60.120.260">
    <property type="entry name" value="Galactose-binding domain-like"/>
    <property type="match status" value="1"/>
</dbReference>
<dbReference type="PANTHER" id="PTHR13817:SF171">
    <property type="entry name" value="STRETCHIN-MLCK, ISOFORM U"/>
    <property type="match status" value="1"/>
</dbReference>
<keyword evidence="3" id="KW-0624">Polysaccharide degradation</keyword>
<dbReference type="SUPFAM" id="SSF55486">
    <property type="entry name" value="Metalloproteases ('zincins'), catalytic domain"/>
    <property type="match status" value="1"/>
</dbReference>
<dbReference type="AlphaFoldDB" id="A0A7W5ARN0"/>
<dbReference type="RefSeq" id="WP_183227277.1">
    <property type="nucleotide sequence ID" value="NZ_BMPW01000037.1"/>
</dbReference>
<dbReference type="GO" id="GO:0016798">
    <property type="term" value="F:hydrolase activity, acting on glycosyl bonds"/>
    <property type="evidence" value="ECO:0007669"/>
    <property type="project" value="UniProtKB-KW"/>
</dbReference>
<organism evidence="5 6">
    <name type="scientific">Actinoplanes campanulatus</name>
    <dbReference type="NCBI Taxonomy" id="113559"/>
    <lineage>
        <taxon>Bacteria</taxon>
        <taxon>Bacillati</taxon>
        <taxon>Actinomycetota</taxon>
        <taxon>Actinomycetes</taxon>
        <taxon>Micromonosporales</taxon>
        <taxon>Micromonosporaceae</taxon>
        <taxon>Actinoplanes</taxon>
    </lineage>
</organism>
<sequence>MGTLLTPSPATAATSPSTTTVYGTFSRVVVDGDLSTPAGDQASRTVTEPVVTIDDTTVPMPAAAAVGLRPGTEVAVTVSAPAAVDTTAEVAAALETGQAQILEADPAPFAGTLPPQRAGAHTLTVLPVYWTAPDSQTPATLRTAADATAAFWSEQTAGAITIPTIDVRDWISIPNPVTCDYSGIANAARAAHGVASPTSRDHVLIYFPKFTACSWVGLAYLPGGQMWINGYGSADAWEHEFGHNLGLGHANSAACKEGATAVPLSTSCTVSSYDDYDVMGYARYRDGHNVNTALADVLGTLADPVPASSGTMVTLPAVTAITARRAVKVALSGSTLYLEYRPRTGRDAGQPPSATGVQVRQLLSGSNESRMLIMDPATSNRMMTVGARWAVPGTSVTLTVEQIDAAGARIRVGNTYNDSTPPPAPAVPVVTAAGVAGEYASGSVTLRWPAVTDPESGIAEYRVLVDGQSKIVPATTPTMTLGRLTGAVTVTVTAVNKAGLVGAASPSITVRGDNAPPTAPVFEAPTAGRSVGATTTVRWAAASDADSGVAGYELLLDGRKVAVATAAATSADVTLPALTNGAHTLTLTAVDRVGNRSATAAVSINLARATLKAPTVLKAAGDPAGSVVSWTAPAAQSVAGYDIFVDGVAKDTVAATPTSWRLANGPTDGAHTVGVRARDPLGNVSPIVTVRAVLDSTAPGQPKVTAPLAGTVVKGNLARLSWTASTDAQSGISAYVIEVDHVEKARLAGSARTASVVVPDGTHHLTVAAVNGNGLRSVASDALGVTVTATPTAPTPPRITAPGARKSTNADSVTVTWTAAVDGGGLTGYEVLVDGQVAATVGATVTSATVPLAAGTHTLAVRAVDPSGLAGTSTIIPVTMDAASPTIDAVVTKLRPGSAAAGLPVTLTASAADASGVCALTATVDGKTLGTAPAGTLTVTTTLPAATQNVLVTATDCAGNTATRTGPVSLASVEESAGTLTGTWTTSSAAGYSGGAASSASTAGSALTWTFTGSHVAWIGSRTPTSGAAGVYLDGRKVATVDTRGTAGHRQVLWAGATNPGTHTVTVVVAGTSGRPAVLVDGFAAVS</sequence>
<evidence type="ECO:0000313" key="5">
    <source>
        <dbReference type="EMBL" id="MBB3101060.1"/>
    </source>
</evidence>
<keyword evidence="2" id="KW-0378">Hydrolase</keyword>